<proteinExistence type="predicted"/>
<dbReference type="AlphaFoldDB" id="K3Y3T6"/>
<dbReference type="InParanoid" id="K3Y3T6"/>
<keyword evidence="2" id="KW-1185">Reference proteome</keyword>
<organism evidence="1 2">
    <name type="scientific">Setaria italica</name>
    <name type="common">Foxtail millet</name>
    <name type="synonym">Panicum italicum</name>
    <dbReference type="NCBI Taxonomy" id="4555"/>
    <lineage>
        <taxon>Eukaryota</taxon>
        <taxon>Viridiplantae</taxon>
        <taxon>Streptophyta</taxon>
        <taxon>Embryophyta</taxon>
        <taxon>Tracheophyta</taxon>
        <taxon>Spermatophyta</taxon>
        <taxon>Magnoliopsida</taxon>
        <taxon>Liliopsida</taxon>
        <taxon>Poales</taxon>
        <taxon>Poaceae</taxon>
        <taxon>PACMAD clade</taxon>
        <taxon>Panicoideae</taxon>
        <taxon>Panicodae</taxon>
        <taxon>Paniceae</taxon>
        <taxon>Cenchrinae</taxon>
        <taxon>Setaria</taxon>
    </lineage>
</organism>
<evidence type="ECO:0000313" key="1">
    <source>
        <dbReference type="EnsemblPlants" id="KQL10071"/>
    </source>
</evidence>
<dbReference type="Gramene" id="KQL10071">
    <property type="protein sequence ID" value="KQL10071"/>
    <property type="gene ID" value="SETIT_008874mg"/>
</dbReference>
<name>K3Y3T6_SETIT</name>
<protein>
    <submittedName>
        <fullName evidence="1">Uncharacterized protein</fullName>
    </submittedName>
</protein>
<dbReference type="HOGENOM" id="CLU_3407023_0_0_1"/>
<reference evidence="2" key="1">
    <citation type="journal article" date="2012" name="Nat. Biotechnol.">
        <title>Reference genome sequence of the model plant Setaria.</title>
        <authorList>
            <person name="Bennetzen J.L."/>
            <person name="Schmutz J."/>
            <person name="Wang H."/>
            <person name="Percifield R."/>
            <person name="Hawkins J."/>
            <person name="Pontaroli A.C."/>
            <person name="Estep M."/>
            <person name="Feng L."/>
            <person name="Vaughn J.N."/>
            <person name="Grimwood J."/>
            <person name="Jenkins J."/>
            <person name="Barry K."/>
            <person name="Lindquist E."/>
            <person name="Hellsten U."/>
            <person name="Deshpande S."/>
            <person name="Wang X."/>
            <person name="Wu X."/>
            <person name="Mitros T."/>
            <person name="Triplett J."/>
            <person name="Yang X."/>
            <person name="Ye C.Y."/>
            <person name="Mauro-Herrera M."/>
            <person name="Wang L."/>
            <person name="Li P."/>
            <person name="Sharma M."/>
            <person name="Sharma R."/>
            <person name="Ronald P.C."/>
            <person name="Panaud O."/>
            <person name="Kellogg E.A."/>
            <person name="Brutnell T.P."/>
            <person name="Doust A.N."/>
            <person name="Tuskan G.A."/>
            <person name="Rokhsar D."/>
            <person name="Devos K.M."/>
        </authorList>
    </citation>
    <scope>NUCLEOTIDE SEQUENCE [LARGE SCALE GENOMIC DNA]</scope>
    <source>
        <strain evidence="2">cv. Yugu1</strain>
    </source>
</reference>
<reference evidence="1" key="2">
    <citation type="submission" date="2018-08" db="UniProtKB">
        <authorList>
            <consortium name="EnsemblPlants"/>
        </authorList>
    </citation>
    <scope>IDENTIFICATION</scope>
    <source>
        <strain evidence="1">Yugu1</strain>
    </source>
</reference>
<dbReference type="Proteomes" id="UP000004995">
    <property type="component" value="Unassembled WGS sequence"/>
</dbReference>
<evidence type="ECO:0000313" key="2">
    <source>
        <dbReference type="Proteomes" id="UP000004995"/>
    </source>
</evidence>
<dbReference type="EMBL" id="AGNK02002312">
    <property type="status" value="NOT_ANNOTATED_CDS"/>
    <property type="molecule type" value="Genomic_DNA"/>
</dbReference>
<accession>K3Y3T6</accession>
<dbReference type="EnsemblPlants" id="KQL10071">
    <property type="protein sequence ID" value="KQL10071"/>
    <property type="gene ID" value="SETIT_008874mg"/>
</dbReference>
<sequence>MAYAMPNSVRLASRQLTLPTWWPLLGIAKT</sequence>